<sequence>MSRVFSYPKPDYVLPYESINPRPLHPLTAPTSEDAPQLPLGAIRRVNAEKTANSIPGYTLSTHIFQAAYPRTKCKTGPTPQFPTSSPTRKQDIPTAGAALEAVREYTKPTVYDDEPSDRPLWIEALENFKKTTFFQTWDPKVLEAYVNYGIGEDAAVALPGGVGLKTSSYQVRYHLTFIYFILIPGIFQEAAVFAERRAEMETWELLTQLEDRVGLLWIMNGKESKPYVSVTSSLQHLILAQWSCGSTIAQLCLAMRASLDTQTLFDSVILVDPVIHSPAVFNEVLSSFVPSAATINRRVAWRDREEAMETFRKSPFFQKWDPKVLEAYVKYGIGEDAATAPPSGVGLKTSSYQEAAVFSERRAAMEVWELLPQLENRIGLLWIMNGKESKPGTMDRQLPNSIWRRELTVWRREINTSNIRIRDSGHLIPQTMPDDLGESYLLGYITR</sequence>
<keyword evidence="2" id="KW-1185">Reference proteome</keyword>
<dbReference type="HOGENOM" id="CLU_032490_1_0_1"/>
<dbReference type="STRING" id="933852.A0A0C2X016"/>
<dbReference type="OrthoDB" id="94039at2759"/>
<dbReference type="Gene3D" id="3.40.50.1820">
    <property type="entry name" value="alpha/beta hydrolase"/>
    <property type="match status" value="1"/>
</dbReference>
<dbReference type="SUPFAM" id="SSF53474">
    <property type="entry name" value="alpha/beta-Hydrolases"/>
    <property type="match status" value="1"/>
</dbReference>
<gene>
    <name evidence="1" type="ORF">M408DRAFT_78357</name>
</gene>
<reference evidence="2" key="2">
    <citation type="submission" date="2015-01" db="EMBL/GenBank/DDBJ databases">
        <title>Evolutionary Origins and Diversification of the Mycorrhizal Mutualists.</title>
        <authorList>
            <consortium name="DOE Joint Genome Institute"/>
            <consortium name="Mycorrhizal Genomics Consortium"/>
            <person name="Kohler A."/>
            <person name="Kuo A."/>
            <person name="Nagy L.G."/>
            <person name="Floudas D."/>
            <person name="Copeland A."/>
            <person name="Barry K.W."/>
            <person name="Cichocki N."/>
            <person name="Veneault-Fourrey C."/>
            <person name="LaButti K."/>
            <person name="Lindquist E.A."/>
            <person name="Lipzen A."/>
            <person name="Lundell T."/>
            <person name="Morin E."/>
            <person name="Murat C."/>
            <person name="Riley R."/>
            <person name="Ohm R."/>
            <person name="Sun H."/>
            <person name="Tunlid A."/>
            <person name="Henrissat B."/>
            <person name="Grigoriev I.V."/>
            <person name="Hibbett D.S."/>
            <person name="Martin F."/>
        </authorList>
    </citation>
    <scope>NUCLEOTIDE SEQUENCE [LARGE SCALE GENOMIC DNA]</scope>
    <source>
        <strain evidence="2">MAFF 305830</strain>
    </source>
</reference>
<dbReference type="InterPro" id="IPR029058">
    <property type="entry name" value="AB_hydrolase_fold"/>
</dbReference>
<protein>
    <recommendedName>
        <fullName evidence="3">AB hydrolase-1 domain-containing protein</fullName>
    </recommendedName>
</protein>
<dbReference type="EMBL" id="KN824346">
    <property type="protein sequence ID" value="KIM22892.1"/>
    <property type="molecule type" value="Genomic_DNA"/>
</dbReference>
<accession>A0A0C2X016</accession>
<name>A0A0C2X016_SERVB</name>
<proteinExistence type="predicted"/>
<reference evidence="1 2" key="1">
    <citation type="submission" date="2014-04" db="EMBL/GenBank/DDBJ databases">
        <authorList>
            <consortium name="DOE Joint Genome Institute"/>
            <person name="Kuo A."/>
            <person name="Zuccaro A."/>
            <person name="Kohler A."/>
            <person name="Nagy L.G."/>
            <person name="Floudas D."/>
            <person name="Copeland A."/>
            <person name="Barry K.W."/>
            <person name="Cichocki N."/>
            <person name="Veneault-Fourrey C."/>
            <person name="LaButti K."/>
            <person name="Lindquist E.A."/>
            <person name="Lipzen A."/>
            <person name="Lundell T."/>
            <person name="Morin E."/>
            <person name="Murat C."/>
            <person name="Sun H."/>
            <person name="Tunlid A."/>
            <person name="Henrissat B."/>
            <person name="Grigoriev I.V."/>
            <person name="Hibbett D.S."/>
            <person name="Martin F."/>
            <person name="Nordberg H.P."/>
            <person name="Cantor M.N."/>
            <person name="Hua S.X."/>
        </authorList>
    </citation>
    <scope>NUCLEOTIDE SEQUENCE [LARGE SCALE GENOMIC DNA]</scope>
    <source>
        <strain evidence="1 2">MAFF 305830</strain>
    </source>
</reference>
<evidence type="ECO:0008006" key="3">
    <source>
        <dbReference type="Google" id="ProtNLM"/>
    </source>
</evidence>
<evidence type="ECO:0000313" key="1">
    <source>
        <dbReference type="EMBL" id="KIM22892.1"/>
    </source>
</evidence>
<evidence type="ECO:0000313" key="2">
    <source>
        <dbReference type="Proteomes" id="UP000054097"/>
    </source>
</evidence>
<dbReference type="AlphaFoldDB" id="A0A0C2X016"/>
<organism evidence="1 2">
    <name type="scientific">Serendipita vermifera MAFF 305830</name>
    <dbReference type="NCBI Taxonomy" id="933852"/>
    <lineage>
        <taxon>Eukaryota</taxon>
        <taxon>Fungi</taxon>
        <taxon>Dikarya</taxon>
        <taxon>Basidiomycota</taxon>
        <taxon>Agaricomycotina</taxon>
        <taxon>Agaricomycetes</taxon>
        <taxon>Sebacinales</taxon>
        <taxon>Serendipitaceae</taxon>
        <taxon>Serendipita</taxon>
    </lineage>
</organism>
<dbReference type="Proteomes" id="UP000054097">
    <property type="component" value="Unassembled WGS sequence"/>
</dbReference>